<feature type="compositionally biased region" description="Polar residues" evidence="7">
    <location>
        <begin position="239"/>
        <end position="248"/>
    </location>
</feature>
<keyword evidence="4" id="KW-0130">Cell adhesion</keyword>
<evidence type="ECO:0000256" key="3">
    <source>
        <dbReference type="ARBA" id="ARBA00022729"/>
    </source>
</evidence>
<dbReference type="Pfam" id="PF06060">
    <property type="entry name" value="Mesothelin"/>
    <property type="match status" value="1"/>
</dbReference>
<comment type="similarity">
    <text evidence="2">Belongs to the mesothelin family.</text>
</comment>
<evidence type="ECO:0000256" key="6">
    <source>
        <dbReference type="ARBA" id="ARBA00023180"/>
    </source>
</evidence>
<dbReference type="InterPro" id="IPR026664">
    <property type="entry name" value="Stereocilin-rel"/>
</dbReference>
<comment type="subcellular location">
    <subcellularLocation>
        <location evidence="1">Membrane</location>
    </subcellularLocation>
</comment>
<dbReference type="GO" id="GO:0007160">
    <property type="term" value="P:cell-matrix adhesion"/>
    <property type="evidence" value="ECO:0007669"/>
    <property type="project" value="TreeGrafter"/>
</dbReference>
<evidence type="ECO:0000256" key="4">
    <source>
        <dbReference type="ARBA" id="ARBA00022889"/>
    </source>
</evidence>
<evidence type="ECO:0000256" key="1">
    <source>
        <dbReference type="ARBA" id="ARBA00004370"/>
    </source>
</evidence>
<dbReference type="GO" id="GO:0016020">
    <property type="term" value="C:membrane"/>
    <property type="evidence" value="ECO:0007669"/>
    <property type="project" value="UniProtKB-SubCell"/>
</dbReference>
<dbReference type="AlphaFoldDB" id="A0A8T2LVX6"/>
<comment type="caution">
    <text evidence="9">The sequence shown here is derived from an EMBL/GenBank/DDBJ whole genome shotgun (WGS) entry which is preliminary data.</text>
</comment>
<dbReference type="InterPro" id="IPR010335">
    <property type="entry name" value="Mesothelin"/>
</dbReference>
<sequence length="1188" mass="130878">MSPAGGVFTVLLLVQWATVMSQDMSPSPMPDFNMTFPAIPQNFEDVAKKLMTKCSKQGYPPPHMMMMSSMNSTMTGLEERMGNPFFLFPAVLSSLLPLSGNQTQPQPNMTDHFQMNMSMTMTEKMWNCTNLPHMISIMRNATEKDYCFMRAFLAPLSWASVLQNSSQFSSEQMGLLLWAAKPLLEATPPSPLSLPPTLLRAHLVEMMKLFSDVFSSLSEKQRDQIRQWMKDRIAENDPLCQTNQTQPRILSPASENPSSPPNKPGPVTDTPNPPNGPSSGCPRMPWLKAEALRMMGRFVSRMSESDIKAIVTEELCMFFHTPEFPYSFTKPDGMQPSIGRMLLQRLKRECSSSDQVLPPQMERLGSLICFFDDASSLNSSQSKTLLMQLGDCDNTDNDQMKRDLAKKVLADIDAPVTREFLKSLGSSASVLPPSKLTSLTADDLRDGLSSLSQAKWTLAQAKVLAKKLLDKNITGESLLSLGSMVIGVDVEQLRKCKGLEGMLKNEGMKNMTEKMSFLQKMAVVEGMRSSLNASDLVKNVPDSLLPVISLFILEKAGIVSVDQVEGRSWSRTQSVYIMKKVLGEGIKREYVRKLGQAVQGVTCSMVNNVSQNDTMEIVQTLTSSSNWLSRTQMSCIAQKLFQTLEKQRAGYFINITDSELQAIPALLLIQLPIKSIQGLPASVCPRFLEKMSQTNLSSLPNSSPSRRELRDRALRCLGKNASALSTSEVLSLGPLVCELDPAWMSSLSSAVLNSTLQALSSCFHIPRANRAPLFKLITGVYGDQSVWSEDVIKLMGPLVLLNETAVEIMPSKSWMKSLLSDLLDGIQSQPAASAPEEFRLWPNLLALRQKLFQLKTSPTQQRRRRAVALVLQPYTSLIEDLKDANVYWSPTQLSNMTALTFRETVQVLGEIRNYTTDQLAALRMKVHEVYANVSNLDQPQIVELGCISQGFTTKEQQSLNITSLDTLKQLSACQWNQTQIATIWQSFAERTKTKMADLRAVEMVGLGNFICGLQSDQIDQLNTTEFKEAVEDVGKAACSLTVLESLKKKAVAALGLPKSWGEPEVCVMGNIIAGLNSTELASMNSSVLPFIRQQTIPLISPDRLAALSITQLKALGPDNAAMITASQRSALRVDQRAAVDEALGVATPRTETSTSAPIAVPQKAGAAERSVFGIAVLPAVLVMLGFIL</sequence>
<proteinExistence type="inferred from homology"/>
<dbReference type="Proteomes" id="UP000752171">
    <property type="component" value="Unassembled WGS sequence"/>
</dbReference>
<evidence type="ECO:0000256" key="8">
    <source>
        <dbReference type="SAM" id="SignalP"/>
    </source>
</evidence>
<dbReference type="PANTHER" id="PTHR23412">
    <property type="entry name" value="STEREOCILIN RELATED"/>
    <property type="match status" value="1"/>
</dbReference>
<gene>
    <name evidence="9" type="primary">OTOA</name>
    <name evidence="9" type="ORF">AMEX_G8095</name>
</gene>
<name>A0A8T2LVX6_ASTMX</name>
<reference evidence="9 10" key="1">
    <citation type="submission" date="2021-07" db="EMBL/GenBank/DDBJ databases">
        <authorList>
            <person name="Imarazene B."/>
            <person name="Zahm M."/>
            <person name="Klopp C."/>
            <person name="Cabau C."/>
            <person name="Beille S."/>
            <person name="Jouanno E."/>
            <person name="Castinel A."/>
            <person name="Lluch J."/>
            <person name="Gil L."/>
            <person name="Kuchtly C."/>
            <person name="Lopez Roques C."/>
            <person name="Donnadieu C."/>
            <person name="Parrinello H."/>
            <person name="Journot L."/>
            <person name="Du K."/>
            <person name="Schartl M."/>
            <person name="Retaux S."/>
            <person name="Guiguen Y."/>
        </authorList>
    </citation>
    <scope>NUCLEOTIDE SEQUENCE [LARGE SCALE GENOMIC DNA]</scope>
    <source>
        <strain evidence="9">Pach_M1</strain>
        <tissue evidence="9">Testis</tissue>
    </source>
</reference>
<organism evidence="9 10">
    <name type="scientific">Astyanax mexicanus</name>
    <name type="common">Blind cave fish</name>
    <name type="synonym">Astyanax fasciatus mexicanus</name>
    <dbReference type="NCBI Taxonomy" id="7994"/>
    <lineage>
        <taxon>Eukaryota</taxon>
        <taxon>Metazoa</taxon>
        <taxon>Chordata</taxon>
        <taxon>Craniata</taxon>
        <taxon>Vertebrata</taxon>
        <taxon>Euteleostomi</taxon>
        <taxon>Actinopterygii</taxon>
        <taxon>Neopterygii</taxon>
        <taxon>Teleostei</taxon>
        <taxon>Ostariophysi</taxon>
        <taxon>Characiformes</taxon>
        <taxon>Characoidei</taxon>
        <taxon>Acestrorhamphidae</taxon>
        <taxon>Acestrorhamphinae</taxon>
        <taxon>Astyanax</taxon>
    </lineage>
</organism>
<accession>A0A8T2LVX6</accession>
<protein>
    <submittedName>
        <fullName evidence="9">Otoancorin-like</fullName>
    </submittedName>
</protein>
<evidence type="ECO:0000256" key="2">
    <source>
        <dbReference type="ARBA" id="ARBA00011016"/>
    </source>
</evidence>
<feature type="region of interest" description="Disordered" evidence="7">
    <location>
        <begin position="235"/>
        <end position="284"/>
    </location>
</feature>
<feature type="chain" id="PRO_5035792070" evidence="8">
    <location>
        <begin position="22"/>
        <end position="1188"/>
    </location>
</feature>
<dbReference type="GO" id="GO:0009986">
    <property type="term" value="C:cell surface"/>
    <property type="evidence" value="ECO:0007669"/>
    <property type="project" value="TreeGrafter"/>
</dbReference>
<keyword evidence="3 8" id="KW-0732">Signal</keyword>
<evidence type="ECO:0000313" key="10">
    <source>
        <dbReference type="Proteomes" id="UP000752171"/>
    </source>
</evidence>
<evidence type="ECO:0000256" key="7">
    <source>
        <dbReference type="SAM" id="MobiDB-lite"/>
    </source>
</evidence>
<evidence type="ECO:0000256" key="5">
    <source>
        <dbReference type="ARBA" id="ARBA00023136"/>
    </source>
</evidence>
<keyword evidence="6" id="KW-0325">Glycoprotein</keyword>
<evidence type="ECO:0000313" key="9">
    <source>
        <dbReference type="EMBL" id="KAG9275859.1"/>
    </source>
</evidence>
<feature type="signal peptide" evidence="8">
    <location>
        <begin position="1"/>
        <end position="21"/>
    </location>
</feature>
<dbReference type="PANTHER" id="PTHR23412:SF21">
    <property type="entry name" value="OTOANCORIN ISOFORM X1"/>
    <property type="match status" value="1"/>
</dbReference>
<dbReference type="EMBL" id="JAICCE010000006">
    <property type="protein sequence ID" value="KAG9275859.1"/>
    <property type="molecule type" value="Genomic_DNA"/>
</dbReference>
<keyword evidence="5" id="KW-0472">Membrane</keyword>